<evidence type="ECO:0000313" key="2">
    <source>
        <dbReference type="EMBL" id="OHA18660.1"/>
    </source>
</evidence>
<name>A0A1G2M432_9BACT</name>
<dbReference type="Proteomes" id="UP000178873">
    <property type="component" value="Unassembled WGS sequence"/>
</dbReference>
<reference evidence="2 3" key="1">
    <citation type="journal article" date="2016" name="Nat. Commun.">
        <title>Thousands of microbial genomes shed light on interconnected biogeochemical processes in an aquifer system.</title>
        <authorList>
            <person name="Anantharaman K."/>
            <person name="Brown C.T."/>
            <person name="Hug L.A."/>
            <person name="Sharon I."/>
            <person name="Castelle C.J."/>
            <person name="Probst A.J."/>
            <person name="Thomas B.C."/>
            <person name="Singh A."/>
            <person name="Wilkins M.J."/>
            <person name="Karaoz U."/>
            <person name="Brodie E.L."/>
            <person name="Williams K.H."/>
            <person name="Hubbard S.S."/>
            <person name="Banfield J.F."/>
        </authorList>
    </citation>
    <scope>NUCLEOTIDE SEQUENCE [LARGE SCALE GENOMIC DNA]</scope>
</reference>
<organism evidence="2 3">
    <name type="scientific">Candidatus Taylorbacteria bacterium RIFCSPHIGHO2_01_FULL_46_22b</name>
    <dbReference type="NCBI Taxonomy" id="1802301"/>
    <lineage>
        <taxon>Bacteria</taxon>
        <taxon>Candidatus Tayloriibacteriota</taxon>
    </lineage>
</organism>
<evidence type="ECO:0000313" key="3">
    <source>
        <dbReference type="Proteomes" id="UP000178873"/>
    </source>
</evidence>
<accession>A0A1G2M432</accession>
<evidence type="ECO:0000256" key="1">
    <source>
        <dbReference type="SAM" id="MobiDB-lite"/>
    </source>
</evidence>
<feature type="region of interest" description="Disordered" evidence="1">
    <location>
        <begin position="1"/>
        <end position="23"/>
    </location>
</feature>
<protein>
    <submittedName>
        <fullName evidence="2">Uncharacterized protein</fullName>
    </submittedName>
</protein>
<dbReference type="EMBL" id="MHRF01000003">
    <property type="protein sequence ID" value="OHA18660.1"/>
    <property type="molecule type" value="Genomic_DNA"/>
</dbReference>
<dbReference type="STRING" id="1802301.A2664_00325"/>
<dbReference type="AlphaFoldDB" id="A0A1G2M432"/>
<sequence length="79" mass="8846">MEALNRPKPSSAFARKDSREPSRTFQFATSRHWVVGRIRPDSANSPDEVHRTQTGVNLSEGERLVAAELVVERSQALVD</sequence>
<comment type="caution">
    <text evidence="2">The sequence shown here is derived from an EMBL/GenBank/DDBJ whole genome shotgun (WGS) entry which is preliminary data.</text>
</comment>
<gene>
    <name evidence="2" type="ORF">A2664_00325</name>
</gene>
<proteinExistence type="predicted"/>